<gene>
    <name evidence="2" type="ORF">AB0K40_08630</name>
</gene>
<name>A0ABV3GZ80_9ACTN</name>
<keyword evidence="1" id="KW-0472">Membrane</keyword>
<evidence type="ECO:0000256" key="1">
    <source>
        <dbReference type="SAM" id="Phobius"/>
    </source>
</evidence>
<accession>A0ABV3GZ80</accession>
<feature type="transmembrane region" description="Helical" evidence="1">
    <location>
        <begin position="28"/>
        <end position="48"/>
    </location>
</feature>
<comment type="caution">
    <text evidence="2">The sequence shown here is derived from an EMBL/GenBank/DDBJ whole genome shotgun (WGS) entry which is preliminary data.</text>
</comment>
<protein>
    <submittedName>
        <fullName evidence="2">Uncharacterized protein</fullName>
    </submittedName>
</protein>
<keyword evidence="1" id="KW-0812">Transmembrane</keyword>
<reference evidence="2 3" key="1">
    <citation type="submission" date="2024-06" db="EMBL/GenBank/DDBJ databases">
        <title>The Natural Products Discovery Center: Release of the First 8490 Sequenced Strains for Exploring Actinobacteria Biosynthetic Diversity.</title>
        <authorList>
            <person name="Kalkreuter E."/>
            <person name="Kautsar S.A."/>
            <person name="Yang D."/>
            <person name="Bader C.D."/>
            <person name="Teijaro C.N."/>
            <person name="Fluegel L."/>
            <person name="Davis C.M."/>
            <person name="Simpson J.R."/>
            <person name="Lauterbach L."/>
            <person name="Steele A.D."/>
            <person name="Gui C."/>
            <person name="Meng S."/>
            <person name="Li G."/>
            <person name="Viehrig K."/>
            <person name="Ye F."/>
            <person name="Su P."/>
            <person name="Kiefer A.F."/>
            <person name="Nichols A."/>
            <person name="Cepeda A.J."/>
            <person name="Yan W."/>
            <person name="Fan B."/>
            <person name="Jiang Y."/>
            <person name="Adhikari A."/>
            <person name="Zheng C.-J."/>
            <person name="Schuster L."/>
            <person name="Cowan T.M."/>
            <person name="Smanski M.J."/>
            <person name="Chevrette M.G."/>
            <person name="De Carvalho L.P.S."/>
            <person name="Shen B."/>
        </authorList>
    </citation>
    <scope>NUCLEOTIDE SEQUENCE [LARGE SCALE GENOMIC DNA]</scope>
    <source>
        <strain evidence="2 3">NPDC049574</strain>
    </source>
</reference>
<proteinExistence type="predicted"/>
<dbReference type="RefSeq" id="WP_364446341.1">
    <property type="nucleotide sequence ID" value="NZ_JBFARM010000003.1"/>
</dbReference>
<dbReference type="EMBL" id="JBFARM010000003">
    <property type="protein sequence ID" value="MEV4285558.1"/>
    <property type="molecule type" value="Genomic_DNA"/>
</dbReference>
<dbReference type="Proteomes" id="UP001552427">
    <property type="component" value="Unassembled WGS sequence"/>
</dbReference>
<sequence>MGVPDGGPGLPLTGWSTVGGDLRLPHFVGLHGLQVMLVVALVLGFLASRVTRLHDERTRAGLVVVAATAAAGWAVPAARGSRRFSSWPRRVRVRW</sequence>
<organism evidence="2 3">
    <name type="scientific">Nonomuraea bangladeshensis</name>
    <dbReference type="NCBI Taxonomy" id="404385"/>
    <lineage>
        <taxon>Bacteria</taxon>
        <taxon>Bacillati</taxon>
        <taxon>Actinomycetota</taxon>
        <taxon>Actinomycetes</taxon>
        <taxon>Streptosporangiales</taxon>
        <taxon>Streptosporangiaceae</taxon>
        <taxon>Nonomuraea</taxon>
    </lineage>
</organism>
<keyword evidence="3" id="KW-1185">Reference proteome</keyword>
<feature type="transmembrane region" description="Helical" evidence="1">
    <location>
        <begin position="60"/>
        <end position="78"/>
    </location>
</feature>
<evidence type="ECO:0000313" key="3">
    <source>
        <dbReference type="Proteomes" id="UP001552427"/>
    </source>
</evidence>
<evidence type="ECO:0000313" key="2">
    <source>
        <dbReference type="EMBL" id="MEV4285558.1"/>
    </source>
</evidence>
<keyword evidence="1" id="KW-1133">Transmembrane helix</keyword>